<dbReference type="EMBL" id="KB100095">
    <property type="protein sequence ID" value="ELK37744.1"/>
    <property type="molecule type" value="Genomic_DNA"/>
</dbReference>
<gene>
    <name evidence="2" type="ORF">MDA_GLEAN10017285</name>
</gene>
<protein>
    <submittedName>
        <fullName evidence="2">40S ribosomal protein S6</fullName>
    </submittedName>
</protein>
<dbReference type="GO" id="GO:0005840">
    <property type="term" value="C:ribosome"/>
    <property type="evidence" value="ECO:0007669"/>
    <property type="project" value="UniProtKB-KW"/>
</dbReference>
<proteinExistence type="predicted"/>
<reference evidence="3" key="1">
    <citation type="journal article" date="2013" name="Science">
        <title>Comparative analysis of bat genomes provides insight into the evolution of flight and immunity.</title>
        <authorList>
            <person name="Zhang G."/>
            <person name="Cowled C."/>
            <person name="Shi Z."/>
            <person name="Huang Z."/>
            <person name="Bishop-Lilly K.A."/>
            <person name="Fang X."/>
            <person name="Wynne J.W."/>
            <person name="Xiong Z."/>
            <person name="Baker M.L."/>
            <person name="Zhao W."/>
            <person name="Tachedjian M."/>
            <person name="Zhu Y."/>
            <person name="Zhou P."/>
            <person name="Jiang X."/>
            <person name="Ng J."/>
            <person name="Yang L."/>
            <person name="Wu L."/>
            <person name="Xiao J."/>
            <person name="Feng Y."/>
            <person name="Chen Y."/>
            <person name="Sun X."/>
            <person name="Zhang Y."/>
            <person name="Marsh G.A."/>
            <person name="Crameri G."/>
            <person name="Broder C.C."/>
            <person name="Frey K.G."/>
            <person name="Wang L.F."/>
            <person name="Wang J."/>
        </authorList>
    </citation>
    <scope>NUCLEOTIDE SEQUENCE [LARGE SCALE GENOMIC DNA]</scope>
</reference>
<keyword evidence="3" id="KW-1185">Reference proteome</keyword>
<sequence length="76" mass="8868">MQRLVTPRVLQHIIRLRLIAPKKPRTKENKEEALQNMLNFWRREGRRPKKNAGADCEEVRLSSLRASTSKSEASQN</sequence>
<evidence type="ECO:0000313" key="2">
    <source>
        <dbReference type="EMBL" id="ELK37744.1"/>
    </source>
</evidence>
<keyword evidence="2" id="KW-0689">Ribosomal protein</keyword>
<feature type="region of interest" description="Disordered" evidence="1">
    <location>
        <begin position="43"/>
        <end position="76"/>
    </location>
</feature>
<accession>L5MGI7</accession>
<organism evidence="2 3">
    <name type="scientific">Myotis davidii</name>
    <name type="common">David's myotis</name>
    <dbReference type="NCBI Taxonomy" id="225400"/>
    <lineage>
        <taxon>Eukaryota</taxon>
        <taxon>Metazoa</taxon>
        <taxon>Chordata</taxon>
        <taxon>Craniata</taxon>
        <taxon>Vertebrata</taxon>
        <taxon>Euteleostomi</taxon>
        <taxon>Mammalia</taxon>
        <taxon>Eutheria</taxon>
        <taxon>Laurasiatheria</taxon>
        <taxon>Chiroptera</taxon>
        <taxon>Yangochiroptera</taxon>
        <taxon>Vespertilionidae</taxon>
        <taxon>Myotis</taxon>
    </lineage>
</organism>
<keyword evidence="2" id="KW-0687">Ribonucleoprotein</keyword>
<evidence type="ECO:0000256" key="1">
    <source>
        <dbReference type="SAM" id="MobiDB-lite"/>
    </source>
</evidence>
<evidence type="ECO:0000313" key="3">
    <source>
        <dbReference type="Proteomes" id="UP000010556"/>
    </source>
</evidence>
<name>L5MGI7_MYODS</name>
<dbReference type="Proteomes" id="UP000010556">
    <property type="component" value="Unassembled WGS sequence"/>
</dbReference>
<feature type="compositionally biased region" description="Polar residues" evidence="1">
    <location>
        <begin position="64"/>
        <end position="76"/>
    </location>
</feature>
<dbReference type="AlphaFoldDB" id="L5MGI7"/>